<keyword evidence="6" id="KW-0645">Protease</keyword>
<keyword evidence="10" id="KW-0573">Peptidoglycan synthesis</keyword>
<comment type="function">
    <text evidence="1">Removes C-terminal D-alanyl residues from sugar-peptide cell wall precursors.</text>
</comment>
<evidence type="ECO:0000256" key="11">
    <source>
        <dbReference type="ARBA" id="ARBA00023316"/>
    </source>
</evidence>
<keyword evidence="8" id="KW-0378">Hydrolase</keyword>
<keyword evidence="18" id="KW-1185">Reference proteome</keyword>
<dbReference type="EMBL" id="JAAKDE010000001">
    <property type="protein sequence ID" value="MBA2131980.1"/>
    <property type="molecule type" value="Genomic_DNA"/>
</dbReference>
<dbReference type="GO" id="GO:0009002">
    <property type="term" value="F:serine-type D-Ala-D-Ala carboxypeptidase activity"/>
    <property type="evidence" value="ECO:0007669"/>
    <property type="project" value="UniProtKB-EC"/>
</dbReference>
<sequence length="403" mass="44653">MGKGLFRVRMKPWCWLLWGGGLLLLLLVGGRLGVELPVGGGYRRVERYPPLVYLPPVVPPPRINAGAAILVEAVSGMILYAKNEHERKAPASTTKIMTAIVALEKGNLQDVVTVSPRAARTGGSSLGLRAGERIVLGELLEGVMLRSANDGSVALAEHIGGSEQNFARLMNMKAKEIGALNTNFCNAHGLTAPNHYSTAFDLALMTRYGFSLPEFVRLVGTREEAVEWYQGTKTRQVRNTNRLLWSFAGADGVKTGTTNRAGYCLVASATRDGRRFIAVVLNSPDRWGEAARLLEYGFNNFSLKLLAKAETPAVKVAVPQGYPPEVALYPRRDLMVVLPKGKEGEGQCRVHLDPAALRLPVKAGATIGRLSFYFQGQEVDWVELYPRERIRRDFWWRRLWRRQ</sequence>
<evidence type="ECO:0000256" key="8">
    <source>
        <dbReference type="ARBA" id="ARBA00022801"/>
    </source>
</evidence>
<dbReference type="AlphaFoldDB" id="A0A8J6HXU7"/>
<evidence type="ECO:0000256" key="1">
    <source>
        <dbReference type="ARBA" id="ARBA00003217"/>
    </source>
</evidence>
<dbReference type="RefSeq" id="WP_181338424.1">
    <property type="nucleotide sequence ID" value="NZ_JAAKDE010000001.1"/>
</dbReference>
<keyword evidence="5 17" id="KW-0121">Carboxypeptidase</keyword>
<dbReference type="InterPro" id="IPR018044">
    <property type="entry name" value="Peptidase_S11"/>
</dbReference>
<keyword evidence="7" id="KW-0732">Signal</keyword>
<evidence type="ECO:0000313" key="18">
    <source>
        <dbReference type="Proteomes" id="UP000657177"/>
    </source>
</evidence>
<evidence type="ECO:0000256" key="3">
    <source>
        <dbReference type="ARBA" id="ARBA00007164"/>
    </source>
</evidence>
<evidence type="ECO:0000256" key="5">
    <source>
        <dbReference type="ARBA" id="ARBA00022645"/>
    </source>
</evidence>
<dbReference type="InterPro" id="IPR001967">
    <property type="entry name" value="Peptidase_S11_N"/>
</dbReference>
<feature type="active site" description="Proton acceptor" evidence="13">
    <location>
        <position position="95"/>
    </location>
</feature>
<dbReference type="InterPro" id="IPR012338">
    <property type="entry name" value="Beta-lactam/transpept-like"/>
</dbReference>
<name>A0A8J6HXU7_9FIRM</name>
<dbReference type="UniPathway" id="UPA00219"/>
<comment type="catalytic activity">
    <reaction evidence="12">
        <text>Preferential cleavage: (Ac)2-L-Lys-D-Ala-|-D-Ala. Also transpeptidation of peptidyl-alanyl moieties that are N-acyl substituents of D-alanine.</text>
        <dbReference type="EC" id="3.4.16.4"/>
    </reaction>
</comment>
<evidence type="ECO:0000256" key="13">
    <source>
        <dbReference type="PIRSR" id="PIRSR618044-1"/>
    </source>
</evidence>
<dbReference type="GO" id="GO:0071555">
    <property type="term" value="P:cell wall organization"/>
    <property type="evidence" value="ECO:0007669"/>
    <property type="project" value="UniProtKB-KW"/>
</dbReference>
<dbReference type="PRINTS" id="PR00725">
    <property type="entry name" value="DADACBPTASE1"/>
</dbReference>
<feature type="binding site" evidence="14">
    <location>
        <position position="254"/>
    </location>
    <ligand>
        <name>substrate</name>
    </ligand>
</feature>
<dbReference type="Proteomes" id="UP000657177">
    <property type="component" value="Unassembled WGS sequence"/>
</dbReference>
<dbReference type="SUPFAM" id="SSF56601">
    <property type="entry name" value="beta-lactamase/transpeptidase-like"/>
    <property type="match status" value="1"/>
</dbReference>
<evidence type="ECO:0000256" key="4">
    <source>
        <dbReference type="ARBA" id="ARBA00012448"/>
    </source>
</evidence>
<keyword evidence="9" id="KW-0133">Cell shape</keyword>
<evidence type="ECO:0000313" key="17">
    <source>
        <dbReference type="EMBL" id="MBA2131980.1"/>
    </source>
</evidence>
<dbReference type="EC" id="3.4.16.4" evidence="4"/>
<comment type="caution">
    <text evidence="17">The sequence shown here is derived from an EMBL/GenBank/DDBJ whole genome shotgun (WGS) entry which is preliminary data.</text>
</comment>
<dbReference type="InterPro" id="IPR012907">
    <property type="entry name" value="Peptidase_S11_C"/>
</dbReference>
<protein>
    <recommendedName>
        <fullName evidence="4">serine-type D-Ala-D-Ala carboxypeptidase</fullName>
        <ecNumber evidence="4">3.4.16.4</ecNumber>
    </recommendedName>
</protein>
<evidence type="ECO:0000256" key="12">
    <source>
        <dbReference type="ARBA" id="ARBA00034000"/>
    </source>
</evidence>
<evidence type="ECO:0000259" key="16">
    <source>
        <dbReference type="SMART" id="SM00936"/>
    </source>
</evidence>
<keyword evidence="11" id="KW-0961">Cell wall biogenesis/degradation</keyword>
<dbReference type="Gene3D" id="2.60.410.10">
    <property type="entry name" value="D-Ala-D-Ala carboxypeptidase, C-terminal domain"/>
    <property type="match status" value="1"/>
</dbReference>
<dbReference type="InterPro" id="IPR037167">
    <property type="entry name" value="Peptidase_S11_C_sf"/>
</dbReference>
<evidence type="ECO:0000256" key="14">
    <source>
        <dbReference type="PIRSR" id="PIRSR618044-2"/>
    </source>
</evidence>
<dbReference type="PANTHER" id="PTHR21581">
    <property type="entry name" value="D-ALANYL-D-ALANINE CARBOXYPEPTIDASE"/>
    <property type="match status" value="1"/>
</dbReference>
<dbReference type="GO" id="GO:0008360">
    <property type="term" value="P:regulation of cell shape"/>
    <property type="evidence" value="ECO:0007669"/>
    <property type="project" value="UniProtKB-KW"/>
</dbReference>
<organism evidence="17 18">
    <name type="scientific">Capillibacterium thermochitinicola</name>
    <dbReference type="NCBI Taxonomy" id="2699427"/>
    <lineage>
        <taxon>Bacteria</taxon>
        <taxon>Bacillati</taxon>
        <taxon>Bacillota</taxon>
        <taxon>Capillibacterium</taxon>
    </lineage>
</organism>
<dbReference type="GO" id="GO:0009252">
    <property type="term" value="P:peptidoglycan biosynthetic process"/>
    <property type="evidence" value="ECO:0007669"/>
    <property type="project" value="UniProtKB-UniPathway"/>
</dbReference>
<dbReference type="GO" id="GO:0006508">
    <property type="term" value="P:proteolysis"/>
    <property type="evidence" value="ECO:0007669"/>
    <property type="project" value="UniProtKB-KW"/>
</dbReference>
<dbReference type="Pfam" id="PF00768">
    <property type="entry name" value="Peptidase_S11"/>
    <property type="match status" value="1"/>
</dbReference>
<comment type="pathway">
    <text evidence="2">Cell wall biogenesis; peptidoglycan biosynthesis.</text>
</comment>
<gene>
    <name evidence="17" type="ORF">G5B42_00180</name>
</gene>
<comment type="similarity">
    <text evidence="3 15">Belongs to the peptidase S11 family.</text>
</comment>
<dbReference type="InterPro" id="IPR015956">
    <property type="entry name" value="Peniciliin-bd_prot_C_sf"/>
</dbReference>
<evidence type="ECO:0000256" key="6">
    <source>
        <dbReference type="ARBA" id="ARBA00022670"/>
    </source>
</evidence>
<evidence type="ECO:0000256" key="15">
    <source>
        <dbReference type="RuleBase" id="RU004016"/>
    </source>
</evidence>
<evidence type="ECO:0000256" key="9">
    <source>
        <dbReference type="ARBA" id="ARBA00022960"/>
    </source>
</evidence>
<evidence type="ECO:0000256" key="7">
    <source>
        <dbReference type="ARBA" id="ARBA00022729"/>
    </source>
</evidence>
<dbReference type="SUPFAM" id="SSF69189">
    <property type="entry name" value="Penicillin-binding protein associated domain"/>
    <property type="match status" value="1"/>
</dbReference>
<feature type="active site" evidence="13">
    <location>
        <position position="147"/>
    </location>
</feature>
<dbReference type="Gene3D" id="3.40.710.10">
    <property type="entry name" value="DD-peptidase/beta-lactamase superfamily"/>
    <property type="match status" value="1"/>
</dbReference>
<dbReference type="Pfam" id="PF07943">
    <property type="entry name" value="PBP5_C"/>
    <property type="match status" value="1"/>
</dbReference>
<dbReference type="SMART" id="SM00936">
    <property type="entry name" value="PBP5_C"/>
    <property type="match status" value="1"/>
</dbReference>
<feature type="domain" description="Peptidase S11 D-Ala-D-Ala carboxypeptidase A C-terminal" evidence="16">
    <location>
        <begin position="301"/>
        <end position="392"/>
    </location>
</feature>
<reference evidence="17" key="1">
    <citation type="submission" date="2020-06" db="EMBL/GenBank/DDBJ databases">
        <title>Novel chitinolytic bacterium.</title>
        <authorList>
            <person name="Ungkulpasvich U."/>
            <person name="Kosugi A."/>
            <person name="Uke A."/>
        </authorList>
    </citation>
    <scope>NUCLEOTIDE SEQUENCE</scope>
    <source>
        <strain evidence="17">UUS1-1</strain>
    </source>
</reference>
<accession>A0A8J6HXU7</accession>
<dbReference type="PANTHER" id="PTHR21581:SF33">
    <property type="entry name" value="D-ALANYL-D-ALANINE CARBOXYPEPTIDASE DACB"/>
    <property type="match status" value="1"/>
</dbReference>
<evidence type="ECO:0000256" key="10">
    <source>
        <dbReference type="ARBA" id="ARBA00022984"/>
    </source>
</evidence>
<proteinExistence type="inferred from homology"/>
<evidence type="ECO:0000256" key="2">
    <source>
        <dbReference type="ARBA" id="ARBA00004752"/>
    </source>
</evidence>
<feature type="active site" description="Acyl-ester intermediate" evidence="13">
    <location>
        <position position="92"/>
    </location>
</feature>